<dbReference type="RefSeq" id="WP_341468517.1">
    <property type="nucleotide sequence ID" value="NZ_CP128399.1"/>
</dbReference>
<dbReference type="SUPFAM" id="SSF53474">
    <property type="entry name" value="alpha/beta-Hydrolases"/>
    <property type="match status" value="1"/>
</dbReference>
<keyword evidence="2" id="KW-0378">Hydrolase</keyword>
<evidence type="ECO:0000259" key="1">
    <source>
        <dbReference type="Pfam" id="PF00561"/>
    </source>
</evidence>
<evidence type="ECO:0000313" key="4">
    <source>
        <dbReference type="Proteomes" id="UP000521676"/>
    </source>
</evidence>
<evidence type="ECO:0000313" key="2">
    <source>
        <dbReference type="EMBL" id="NWJ44739.1"/>
    </source>
</evidence>
<name>A0A8T7LZ10_9CHLR</name>
<feature type="domain" description="AB hydrolase-1" evidence="1">
    <location>
        <begin position="23"/>
        <end position="250"/>
    </location>
</feature>
<evidence type="ECO:0000313" key="5">
    <source>
        <dbReference type="Proteomes" id="UP001431572"/>
    </source>
</evidence>
<dbReference type="PANTHER" id="PTHR43433">
    <property type="entry name" value="HYDROLASE, ALPHA/BETA FOLD FAMILY PROTEIN"/>
    <property type="match status" value="1"/>
</dbReference>
<dbReference type="GO" id="GO:0046503">
    <property type="term" value="P:glycerolipid catabolic process"/>
    <property type="evidence" value="ECO:0007669"/>
    <property type="project" value="TreeGrafter"/>
</dbReference>
<sequence>MAILRAGEVNIHYKLTGLALAEPVVFISGLGADWTNWNNQLNAFQDKYLCLAFDNRDAGLSDNSPTQEYEIKNMARDTIELTYALGLDYAHYVGHSMGGAIAQEIAIRYPERVASLTLVSTFARLEPLGIEILKDIGPLNTLAENGFLSELIGPIAYNMKSLNDQLLIGFLRNQGRPLNAPTDGYKRQLRAVMLQDTKTERLATIKAATLALAGESDLVTPLSGMQKIAQAIPSALFYSFPNTGHAPHVEYTYDFNRLLLAHLEANTFKRA</sequence>
<reference evidence="2 4" key="1">
    <citation type="submission" date="2020-06" db="EMBL/GenBank/DDBJ databases">
        <title>Anoxygenic phototrophic Chloroflexota member uses a Type I reaction center.</title>
        <authorList>
            <person name="Tsuji J.M."/>
            <person name="Shaw N.A."/>
            <person name="Nagashima S."/>
            <person name="Venkiteswaran J."/>
            <person name="Schiff S.L."/>
            <person name="Hanada S."/>
            <person name="Tank M."/>
            <person name="Neufeld J.D."/>
        </authorList>
    </citation>
    <scope>NUCLEOTIDE SEQUENCE [LARGE SCALE GENOMIC DNA]</scope>
    <source>
        <strain evidence="2">L227-S17</strain>
    </source>
</reference>
<protein>
    <submittedName>
        <fullName evidence="2">Alpha/beta fold hydrolase</fullName>
    </submittedName>
    <submittedName>
        <fullName evidence="3">Alpha/beta hydrolase</fullName>
    </submittedName>
</protein>
<dbReference type="Pfam" id="PF00561">
    <property type="entry name" value="Abhydrolase_1"/>
    <property type="match status" value="1"/>
</dbReference>
<dbReference type="AlphaFoldDB" id="A0A8T7LZ10"/>
<dbReference type="InterPro" id="IPR029058">
    <property type="entry name" value="AB_hydrolase_fold"/>
</dbReference>
<reference evidence="3" key="2">
    <citation type="journal article" date="2024" name="Nature">
        <title>Anoxygenic phototroph of the Chloroflexota uses a type I reaction centre.</title>
        <authorList>
            <person name="Tsuji J.M."/>
            <person name="Shaw N.A."/>
            <person name="Nagashima S."/>
            <person name="Venkiteswaran J.J."/>
            <person name="Schiff S.L."/>
            <person name="Watanabe T."/>
            <person name="Fukui M."/>
            <person name="Hanada S."/>
            <person name="Tank M."/>
            <person name="Neufeld J.D."/>
        </authorList>
    </citation>
    <scope>NUCLEOTIDE SEQUENCE</scope>
    <source>
        <strain evidence="3">L227-S17</strain>
    </source>
</reference>
<dbReference type="PANTHER" id="PTHR43433:SF5">
    <property type="entry name" value="AB HYDROLASE-1 DOMAIN-CONTAINING PROTEIN"/>
    <property type="match status" value="1"/>
</dbReference>
<evidence type="ECO:0000313" key="3">
    <source>
        <dbReference type="EMBL" id="WJW66624.1"/>
    </source>
</evidence>
<proteinExistence type="predicted"/>
<dbReference type="Proteomes" id="UP000521676">
    <property type="component" value="Unassembled WGS sequence"/>
</dbReference>
<accession>A0A8T7LZ10</accession>
<organism evidence="2 4">
    <name type="scientific">Candidatus Chlorohelix allophototropha</name>
    <dbReference type="NCBI Taxonomy" id="3003348"/>
    <lineage>
        <taxon>Bacteria</taxon>
        <taxon>Bacillati</taxon>
        <taxon>Chloroflexota</taxon>
        <taxon>Chloroflexia</taxon>
        <taxon>Candidatus Chloroheliales</taxon>
        <taxon>Candidatus Chloroheliaceae</taxon>
        <taxon>Candidatus Chlorohelix</taxon>
    </lineage>
</organism>
<dbReference type="EMBL" id="CP128399">
    <property type="protein sequence ID" value="WJW66624.1"/>
    <property type="molecule type" value="Genomic_DNA"/>
</dbReference>
<dbReference type="InterPro" id="IPR000073">
    <property type="entry name" value="AB_hydrolase_1"/>
</dbReference>
<dbReference type="Gene3D" id="3.40.50.1820">
    <property type="entry name" value="alpha/beta hydrolase"/>
    <property type="match status" value="1"/>
</dbReference>
<dbReference type="PRINTS" id="PR00111">
    <property type="entry name" value="ABHYDROLASE"/>
</dbReference>
<dbReference type="EMBL" id="JACATZ010000001">
    <property type="protein sequence ID" value="NWJ44739.1"/>
    <property type="molecule type" value="Genomic_DNA"/>
</dbReference>
<dbReference type="GO" id="GO:0004806">
    <property type="term" value="F:triacylglycerol lipase activity"/>
    <property type="evidence" value="ECO:0007669"/>
    <property type="project" value="TreeGrafter"/>
</dbReference>
<dbReference type="Proteomes" id="UP001431572">
    <property type="component" value="Chromosome 1"/>
</dbReference>
<dbReference type="InterPro" id="IPR050471">
    <property type="entry name" value="AB_hydrolase"/>
</dbReference>
<keyword evidence="5" id="KW-1185">Reference proteome</keyword>
<gene>
    <name evidence="2" type="ORF">HXX08_02565</name>
    <name evidence="3" type="ORF">OZ401_002433</name>
</gene>